<evidence type="ECO:0000313" key="2">
    <source>
        <dbReference type="EMBL" id="AKO91930.1"/>
    </source>
</evidence>
<organism evidence="2 3">
    <name type="scientific">Priestia filamentosa</name>
    <dbReference type="NCBI Taxonomy" id="1402861"/>
    <lineage>
        <taxon>Bacteria</taxon>
        <taxon>Bacillati</taxon>
        <taxon>Bacillota</taxon>
        <taxon>Bacilli</taxon>
        <taxon>Bacillales</taxon>
        <taxon>Bacillaceae</taxon>
        <taxon>Priestia</taxon>
    </lineage>
</organism>
<sequence>MLSEYKLKLDEKQAEKIKRLTVYENFRRELIKGEELIEEEDIIYAAVNFYLNSIETFYKINTLDDKKESKTFLKLKFKDLLKESKTKIQQKDIAKFIGVDTGHISQVLNNKTFPSLDVFLKLWVFFGSPPLDKVIELKNN</sequence>
<dbReference type="InterPro" id="IPR010982">
    <property type="entry name" value="Lambda_DNA-bd_dom_sf"/>
</dbReference>
<evidence type="ECO:0000259" key="1">
    <source>
        <dbReference type="PROSITE" id="PS50943"/>
    </source>
</evidence>
<feature type="domain" description="HTH cro/C1-type" evidence="1">
    <location>
        <begin position="90"/>
        <end position="134"/>
    </location>
</feature>
<dbReference type="AlphaFoldDB" id="A0A0H4KE86"/>
<dbReference type="OrthoDB" id="2702981at2"/>
<reference evidence="2 3" key="1">
    <citation type="journal article" date="2015" name="PLoS ONE">
        <title>Genome Sequence of Bacillus endophyticus and Analysis of Its Companion Mechanism in the Ketogulonigenium vulgare-Bacillus Strain Consortium.</title>
        <authorList>
            <person name="Jia N."/>
            <person name="Du J."/>
            <person name="Ding M.Z."/>
            <person name="Gao F."/>
            <person name="Yuan Y.J."/>
        </authorList>
    </citation>
    <scope>NUCLEOTIDE SEQUENCE [LARGE SCALE GENOMIC DNA]</scope>
    <source>
        <strain evidence="2 3">Hbe603</strain>
    </source>
</reference>
<gene>
    <name evidence="2" type="ORF">BEH_07340</name>
</gene>
<reference evidence="3" key="2">
    <citation type="submission" date="2015-06" db="EMBL/GenBank/DDBJ databases">
        <title>Genome Sequence of Bacillus endophyticus and Analysis of its Companion Mechanism in the Ketogulonigenium vulgare-Bacillus strain Consortium.</title>
        <authorList>
            <person name="Jia N."/>
            <person name="Du J."/>
            <person name="Ding M.-Z."/>
            <person name="Gao F."/>
            <person name="Yuan Y.-J."/>
        </authorList>
    </citation>
    <scope>NUCLEOTIDE SEQUENCE [LARGE SCALE GENOMIC DNA]</scope>
    <source>
        <strain evidence="3">Hbe603</strain>
    </source>
</reference>
<dbReference type="PATRIC" id="fig|135735.6.peg.1483"/>
<dbReference type="GO" id="GO:0003677">
    <property type="term" value="F:DNA binding"/>
    <property type="evidence" value="ECO:0007669"/>
    <property type="project" value="InterPro"/>
</dbReference>
<dbReference type="SMART" id="SM00530">
    <property type="entry name" value="HTH_XRE"/>
    <property type="match status" value="1"/>
</dbReference>
<dbReference type="KEGG" id="beo:BEH_07340"/>
<evidence type="ECO:0000313" key="3">
    <source>
        <dbReference type="Proteomes" id="UP000036202"/>
    </source>
</evidence>
<dbReference type="PROSITE" id="PS50943">
    <property type="entry name" value="HTH_CROC1"/>
    <property type="match status" value="1"/>
</dbReference>
<keyword evidence="3" id="KW-1185">Reference proteome</keyword>
<dbReference type="SUPFAM" id="SSF47413">
    <property type="entry name" value="lambda repressor-like DNA-binding domains"/>
    <property type="match status" value="1"/>
</dbReference>
<name>A0A0H4KE86_9BACI</name>
<dbReference type="Proteomes" id="UP000036202">
    <property type="component" value="Chromosome"/>
</dbReference>
<dbReference type="EMBL" id="CP011974">
    <property type="protein sequence ID" value="AKO91930.1"/>
    <property type="molecule type" value="Genomic_DNA"/>
</dbReference>
<dbReference type="CDD" id="cd00093">
    <property type="entry name" value="HTH_XRE"/>
    <property type="match status" value="1"/>
</dbReference>
<accession>A0A0H4KE86</accession>
<dbReference type="InterPro" id="IPR001387">
    <property type="entry name" value="Cro/C1-type_HTH"/>
</dbReference>
<dbReference type="Gene3D" id="1.10.260.40">
    <property type="entry name" value="lambda repressor-like DNA-binding domains"/>
    <property type="match status" value="1"/>
</dbReference>
<protein>
    <recommendedName>
        <fullName evidence="1">HTH cro/C1-type domain-containing protein</fullName>
    </recommendedName>
</protein>
<proteinExistence type="predicted"/>
<dbReference type="RefSeq" id="WP_046216890.1">
    <property type="nucleotide sequence ID" value="NZ_CP011974.1"/>
</dbReference>